<comment type="caution">
    <text evidence="2">The sequence shown here is derived from an EMBL/GenBank/DDBJ whole genome shotgun (WGS) entry which is preliminary data.</text>
</comment>
<proteinExistence type="predicted"/>
<accession>A0A6G1FCQ2</accession>
<name>A0A6G1FCQ2_9ORYZ</name>
<dbReference type="EMBL" id="SPHZ02000001">
    <property type="protein sequence ID" value="KAF0934716.1"/>
    <property type="molecule type" value="Genomic_DNA"/>
</dbReference>
<sequence>MPPRRAAAGPDVRDVDMSFGPAASAQDEVGSRRRATARVASTTRGRGGLVLGECLLLPRPLGFSP</sequence>
<reference evidence="2 3" key="1">
    <citation type="submission" date="2019-11" db="EMBL/GenBank/DDBJ databases">
        <title>Whole genome sequence of Oryza granulata.</title>
        <authorList>
            <person name="Li W."/>
        </authorList>
    </citation>
    <scope>NUCLEOTIDE SEQUENCE [LARGE SCALE GENOMIC DNA]</scope>
    <source>
        <strain evidence="3">cv. Menghai</strain>
        <tissue evidence="2">Leaf</tissue>
    </source>
</reference>
<dbReference type="Proteomes" id="UP000479710">
    <property type="component" value="Unassembled WGS sequence"/>
</dbReference>
<gene>
    <name evidence="2" type="ORF">E2562_028313</name>
</gene>
<dbReference type="AlphaFoldDB" id="A0A6G1FCQ2"/>
<evidence type="ECO:0000256" key="1">
    <source>
        <dbReference type="SAM" id="MobiDB-lite"/>
    </source>
</evidence>
<evidence type="ECO:0000313" key="2">
    <source>
        <dbReference type="EMBL" id="KAF0934716.1"/>
    </source>
</evidence>
<keyword evidence="3" id="KW-1185">Reference proteome</keyword>
<organism evidence="2 3">
    <name type="scientific">Oryza meyeriana var. granulata</name>
    <dbReference type="NCBI Taxonomy" id="110450"/>
    <lineage>
        <taxon>Eukaryota</taxon>
        <taxon>Viridiplantae</taxon>
        <taxon>Streptophyta</taxon>
        <taxon>Embryophyta</taxon>
        <taxon>Tracheophyta</taxon>
        <taxon>Spermatophyta</taxon>
        <taxon>Magnoliopsida</taxon>
        <taxon>Liliopsida</taxon>
        <taxon>Poales</taxon>
        <taxon>Poaceae</taxon>
        <taxon>BOP clade</taxon>
        <taxon>Oryzoideae</taxon>
        <taxon>Oryzeae</taxon>
        <taxon>Oryzinae</taxon>
        <taxon>Oryza</taxon>
        <taxon>Oryza meyeriana</taxon>
    </lineage>
</organism>
<evidence type="ECO:0000313" key="3">
    <source>
        <dbReference type="Proteomes" id="UP000479710"/>
    </source>
</evidence>
<protein>
    <submittedName>
        <fullName evidence="2">Uncharacterized protein</fullName>
    </submittedName>
</protein>
<feature type="region of interest" description="Disordered" evidence="1">
    <location>
        <begin position="1"/>
        <end position="40"/>
    </location>
</feature>